<evidence type="ECO:0000313" key="2">
    <source>
        <dbReference type="Proteomes" id="UP000245125"/>
    </source>
</evidence>
<name>A0A2U3QKY9_9BACT</name>
<protein>
    <submittedName>
        <fullName evidence="1">Uncharacterized protein</fullName>
    </submittedName>
</protein>
<sequence length="81" mass="9212">MLMDPPLVGDNYILGEPVMQLMRFGRPEIVTRRLMLSAICYSTKCSPRIMRRELSLESLAAGKTSINSVSEKNRNRQGGYY</sequence>
<organism evidence="1 2">
    <name type="scientific">Candidatus Sulfobium mesophilum</name>
    <dbReference type="NCBI Taxonomy" id="2016548"/>
    <lineage>
        <taxon>Bacteria</taxon>
        <taxon>Pseudomonadati</taxon>
        <taxon>Nitrospirota</taxon>
        <taxon>Nitrospiria</taxon>
        <taxon>Nitrospirales</taxon>
        <taxon>Nitrospiraceae</taxon>
        <taxon>Candidatus Sulfobium</taxon>
    </lineage>
</organism>
<evidence type="ECO:0000313" key="1">
    <source>
        <dbReference type="EMBL" id="SPQ02074.1"/>
    </source>
</evidence>
<dbReference type="AlphaFoldDB" id="A0A2U3QKY9"/>
<proteinExistence type="predicted"/>
<dbReference type="Proteomes" id="UP000245125">
    <property type="component" value="Unassembled WGS sequence"/>
</dbReference>
<gene>
    <name evidence="1" type="ORF">NBG4_90018</name>
</gene>
<reference evidence="2" key="1">
    <citation type="submission" date="2018-03" db="EMBL/GenBank/DDBJ databases">
        <authorList>
            <person name="Zecchin S."/>
        </authorList>
    </citation>
    <scope>NUCLEOTIDE SEQUENCE [LARGE SCALE GENOMIC DNA]</scope>
</reference>
<keyword evidence="2" id="KW-1185">Reference proteome</keyword>
<dbReference type="EMBL" id="OUUY01000141">
    <property type="protein sequence ID" value="SPQ02074.1"/>
    <property type="molecule type" value="Genomic_DNA"/>
</dbReference>
<accession>A0A2U3QKY9</accession>